<dbReference type="EMBL" id="JAEQNC010000002">
    <property type="protein sequence ID" value="MBL0371420.1"/>
    <property type="molecule type" value="Genomic_DNA"/>
</dbReference>
<comment type="subcellular location">
    <subcellularLocation>
        <location evidence="1">Secreted</location>
    </subcellularLocation>
</comment>
<dbReference type="InterPro" id="IPR037120">
    <property type="entry name" value="Haem_peroxidase_sf_animal"/>
</dbReference>
<dbReference type="RefSeq" id="WP_201654100.1">
    <property type="nucleotide sequence ID" value="NZ_JAEQNC010000002.1"/>
</dbReference>
<dbReference type="GO" id="GO:0004601">
    <property type="term" value="F:peroxidase activity"/>
    <property type="evidence" value="ECO:0007669"/>
    <property type="project" value="InterPro"/>
</dbReference>
<evidence type="ECO:0000313" key="4">
    <source>
        <dbReference type="EMBL" id="MBL0371420.1"/>
    </source>
</evidence>
<keyword evidence="2" id="KW-0964">Secreted</keyword>
<dbReference type="PROSITE" id="PS50292">
    <property type="entry name" value="PEROXIDASE_3"/>
    <property type="match status" value="1"/>
</dbReference>
<comment type="caution">
    <text evidence="4">The sequence shown here is derived from an EMBL/GenBank/DDBJ whole genome shotgun (WGS) entry which is preliminary data.</text>
</comment>
<dbReference type="AlphaFoldDB" id="A0A937CJS5"/>
<sequence length="542" mass="59859">MEHGIHRTFEISGEVQYIDGKPIDPPGQGPRFGRIFPHTLTTPPFTPDDSRLEALGQAMTEEFESGDSVITAGYTYFGQFIDHDITRDDTALLTPVERQTFEPELVKQLRSPSLDLDSLYGKQGDEQKFIGADGFSMRTGNTTAIEDAGDFTAARVFAGHDIPRDKNGAGDIGDDRNDENLFVQQTHTLFLRFHNKVAAAIRAADASLAPAGVYSKARDLVTRHYQWLVLNDFVRRFSDPVIFSAILGTQNLSLVDAIEPNPLVFKITAAQTPPMPLEFSVAAYRMGHSMVRESYIWNRIFNSPALGDFRFFFRFTHLKGNIGRDGGTSTFPSNWVADWRRVYPMEDVKQFSDIDRATTPLNRTRKLDTHLAPVLGRIPSPGSDETINLAASNLRRGSQMKLQCGQDIADAIIAAGDNETAKLTPSQLMTGLTETMRKVIADNDFHIKTPLWFYILKEAELSGGSQLGRVGSRIVIETFLALIRCSRTTIFSASITQPGKLDVFSPAADSPLRTVDAEPLTSMAHLIAFVGDVNPLGDTPGV</sequence>
<evidence type="ECO:0000256" key="1">
    <source>
        <dbReference type="ARBA" id="ARBA00004613"/>
    </source>
</evidence>
<dbReference type="Gene3D" id="1.10.640.10">
    <property type="entry name" value="Haem peroxidase domain superfamily, animal type"/>
    <property type="match status" value="1"/>
</dbReference>
<name>A0A937CJS5_9HYPH</name>
<organism evidence="4 5">
    <name type="scientific">Rhizobium setariae</name>
    <dbReference type="NCBI Taxonomy" id="2801340"/>
    <lineage>
        <taxon>Bacteria</taxon>
        <taxon>Pseudomonadati</taxon>
        <taxon>Pseudomonadota</taxon>
        <taxon>Alphaproteobacteria</taxon>
        <taxon>Hyphomicrobiales</taxon>
        <taxon>Rhizobiaceae</taxon>
        <taxon>Rhizobium/Agrobacterium group</taxon>
        <taxon>Rhizobium</taxon>
    </lineage>
</organism>
<dbReference type="GO" id="GO:0005576">
    <property type="term" value="C:extracellular region"/>
    <property type="evidence" value="ECO:0007669"/>
    <property type="project" value="UniProtKB-SubCell"/>
</dbReference>
<dbReference type="InterPro" id="IPR019791">
    <property type="entry name" value="Haem_peroxidase_animal"/>
</dbReference>
<dbReference type="GO" id="GO:0006979">
    <property type="term" value="P:response to oxidative stress"/>
    <property type="evidence" value="ECO:0007669"/>
    <property type="project" value="InterPro"/>
</dbReference>
<dbReference type="GO" id="GO:0020037">
    <property type="term" value="F:heme binding"/>
    <property type="evidence" value="ECO:0007669"/>
    <property type="project" value="InterPro"/>
</dbReference>
<dbReference type="Proteomes" id="UP000633219">
    <property type="component" value="Unassembled WGS sequence"/>
</dbReference>
<evidence type="ECO:0000313" key="5">
    <source>
        <dbReference type="Proteomes" id="UP000633219"/>
    </source>
</evidence>
<dbReference type="SUPFAM" id="SSF48113">
    <property type="entry name" value="Heme-dependent peroxidases"/>
    <property type="match status" value="1"/>
</dbReference>
<evidence type="ECO:0000256" key="3">
    <source>
        <dbReference type="ARBA" id="ARBA00023180"/>
    </source>
</evidence>
<proteinExistence type="predicted"/>
<evidence type="ECO:0000256" key="2">
    <source>
        <dbReference type="ARBA" id="ARBA00022525"/>
    </source>
</evidence>
<dbReference type="PANTHER" id="PTHR11475:SF4">
    <property type="entry name" value="CHORION PEROXIDASE"/>
    <property type="match status" value="1"/>
</dbReference>
<reference evidence="4" key="1">
    <citation type="submission" date="2021-01" db="EMBL/GenBank/DDBJ databases">
        <title>Rhizobium sp. strain KVB221 16S ribosomal RNA gene Genome sequencing and assembly.</title>
        <authorList>
            <person name="Kang M."/>
        </authorList>
    </citation>
    <scope>NUCLEOTIDE SEQUENCE</scope>
    <source>
        <strain evidence="4">KVB221</strain>
    </source>
</reference>
<evidence type="ECO:0008006" key="6">
    <source>
        <dbReference type="Google" id="ProtNLM"/>
    </source>
</evidence>
<dbReference type="PANTHER" id="PTHR11475">
    <property type="entry name" value="OXIDASE/PEROXIDASE"/>
    <property type="match status" value="1"/>
</dbReference>
<gene>
    <name evidence="4" type="ORF">JJB09_05210</name>
</gene>
<keyword evidence="3" id="KW-0325">Glycoprotein</keyword>
<protein>
    <recommendedName>
        <fullName evidence="6">Heme peroxidase</fullName>
    </recommendedName>
</protein>
<dbReference type="Pfam" id="PF03098">
    <property type="entry name" value="An_peroxidase"/>
    <property type="match status" value="1"/>
</dbReference>
<keyword evidence="5" id="KW-1185">Reference proteome</keyword>
<dbReference type="PRINTS" id="PR00457">
    <property type="entry name" value="ANPEROXIDASE"/>
</dbReference>
<dbReference type="InterPro" id="IPR010255">
    <property type="entry name" value="Haem_peroxidase_sf"/>
</dbReference>
<accession>A0A937CJS5</accession>